<accession>A0ABN4G6U8</accession>
<feature type="region of interest" description="Disordered" evidence="1">
    <location>
        <begin position="1"/>
        <end position="32"/>
    </location>
</feature>
<evidence type="ECO:0000256" key="1">
    <source>
        <dbReference type="SAM" id="MobiDB-lite"/>
    </source>
</evidence>
<protein>
    <submittedName>
        <fullName evidence="2">Uncharacterized protein</fullName>
    </submittedName>
</protein>
<gene>
    <name evidence="2" type="ORF">ABB07_00050</name>
</gene>
<proteinExistence type="predicted"/>
<feature type="compositionally biased region" description="Polar residues" evidence="1">
    <location>
        <begin position="9"/>
        <end position="28"/>
    </location>
</feature>
<organism evidence="2 3">
    <name type="scientific">Streptomyces incarnatus</name>
    <dbReference type="NCBI Taxonomy" id="665007"/>
    <lineage>
        <taxon>Bacteria</taxon>
        <taxon>Bacillati</taxon>
        <taxon>Actinomycetota</taxon>
        <taxon>Actinomycetes</taxon>
        <taxon>Kitasatosporales</taxon>
        <taxon>Streptomycetaceae</taxon>
        <taxon>Streptomyces</taxon>
    </lineage>
</organism>
<name>A0ABN4G6U8_9ACTN</name>
<dbReference type="Proteomes" id="UP000035366">
    <property type="component" value="Chromosome"/>
</dbReference>
<keyword evidence="3" id="KW-1185">Reference proteome</keyword>
<evidence type="ECO:0000313" key="3">
    <source>
        <dbReference type="Proteomes" id="UP000035366"/>
    </source>
</evidence>
<reference evidence="2 3" key="1">
    <citation type="journal article" date="2015" name="ISME J.">
        <title>Draft Genome Sequence of Streptomyces incarnatus NRRL8089, which Produces the Nucleoside Antibiotic Sinefungin.</title>
        <authorList>
            <person name="Oshima K."/>
            <person name="Hattori M."/>
            <person name="Shimizu H."/>
            <person name="Fukuda K."/>
            <person name="Nemoto M."/>
            <person name="Inagaki K."/>
            <person name="Tamura T."/>
        </authorList>
    </citation>
    <scope>NUCLEOTIDE SEQUENCE [LARGE SCALE GENOMIC DNA]</scope>
    <source>
        <strain evidence="2 3">NRRL 8089</strain>
    </source>
</reference>
<dbReference type="EMBL" id="CP011497">
    <property type="protein sequence ID" value="AKJ08502.1"/>
    <property type="molecule type" value="Genomic_DNA"/>
</dbReference>
<evidence type="ECO:0000313" key="2">
    <source>
        <dbReference type="EMBL" id="AKJ08502.1"/>
    </source>
</evidence>
<sequence>MLGCEPRRTFSQPWTAQVMHSHSQPPETTDSRARLLSSFPPAEGAYRHDGVMSCTRSCSH</sequence>